<feature type="transmembrane region" description="Helical" evidence="5">
    <location>
        <begin position="127"/>
        <end position="151"/>
    </location>
</feature>
<feature type="domain" description="O-antigen ligase-related" evidence="6">
    <location>
        <begin position="166"/>
        <end position="318"/>
    </location>
</feature>
<feature type="transmembrane region" description="Helical" evidence="5">
    <location>
        <begin position="6"/>
        <end position="30"/>
    </location>
</feature>
<dbReference type="InterPro" id="IPR007016">
    <property type="entry name" value="O-antigen_ligase-rel_domated"/>
</dbReference>
<keyword evidence="8" id="KW-1185">Reference proteome</keyword>
<evidence type="ECO:0000256" key="1">
    <source>
        <dbReference type="ARBA" id="ARBA00004141"/>
    </source>
</evidence>
<feature type="transmembrane region" description="Helical" evidence="5">
    <location>
        <begin position="42"/>
        <end position="62"/>
    </location>
</feature>
<dbReference type="RefSeq" id="WP_312548451.1">
    <property type="nucleotide sequence ID" value="NZ_JBHRVV010000001.1"/>
</dbReference>
<keyword evidence="4 5" id="KW-0472">Membrane</keyword>
<evidence type="ECO:0000313" key="8">
    <source>
        <dbReference type="Proteomes" id="UP001595665"/>
    </source>
</evidence>
<dbReference type="PANTHER" id="PTHR37422:SF13">
    <property type="entry name" value="LIPOPOLYSACCHARIDE BIOSYNTHESIS PROTEIN PA4999-RELATED"/>
    <property type="match status" value="1"/>
</dbReference>
<evidence type="ECO:0000313" key="7">
    <source>
        <dbReference type="EMBL" id="MFC3459461.1"/>
    </source>
</evidence>
<dbReference type="Proteomes" id="UP001595665">
    <property type="component" value="Unassembled WGS sequence"/>
</dbReference>
<evidence type="ECO:0000256" key="2">
    <source>
        <dbReference type="ARBA" id="ARBA00022692"/>
    </source>
</evidence>
<proteinExistence type="predicted"/>
<organism evidence="7 8">
    <name type="scientific">Massilia haematophila</name>
    <dbReference type="NCBI Taxonomy" id="457923"/>
    <lineage>
        <taxon>Bacteria</taxon>
        <taxon>Pseudomonadati</taxon>
        <taxon>Pseudomonadota</taxon>
        <taxon>Betaproteobacteria</taxon>
        <taxon>Burkholderiales</taxon>
        <taxon>Oxalobacteraceae</taxon>
        <taxon>Telluria group</taxon>
        <taxon>Massilia</taxon>
    </lineage>
</organism>
<evidence type="ECO:0000256" key="5">
    <source>
        <dbReference type="SAM" id="Phobius"/>
    </source>
</evidence>
<reference evidence="8" key="1">
    <citation type="journal article" date="2019" name="Int. J. Syst. Evol. Microbiol.">
        <title>The Global Catalogue of Microorganisms (GCM) 10K type strain sequencing project: providing services to taxonomists for standard genome sequencing and annotation.</title>
        <authorList>
            <consortium name="The Broad Institute Genomics Platform"/>
            <consortium name="The Broad Institute Genome Sequencing Center for Infectious Disease"/>
            <person name="Wu L."/>
            <person name="Ma J."/>
        </authorList>
    </citation>
    <scope>NUCLEOTIDE SEQUENCE [LARGE SCALE GENOMIC DNA]</scope>
    <source>
        <strain evidence="8">CCM 7480</strain>
    </source>
</reference>
<feature type="transmembrane region" description="Helical" evidence="5">
    <location>
        <begin position="366"/>
        <end position="388"/>
    </location>
</feature>
<feature type="transmembrane region" description="Helical" evidence="5">
    <location>
        <begin position="203"/>
        <end position="220"/>
    </location>
</feature>
<evidence type="ECO:0000259" key="6">
    <source>
        <dbReference type="Pfam" id="PF04932"/>
    </source>
</evidence>
<keyword evidence="2 5" id="KW-0812">Transmembrane</keyword>
<dbReference type="Pfam" id="PF04932">
    <property type="entry name" value="Wzy_C"/>
    <property type="match status" value="1"/>
</dbReference>
<dbReference type="InterPro" id="IPR051533">
    <property type="entry name" value="WaaL-like"/>
</dbReference>
<name>A0ABV7PJR5_9BURK</name>
<keyword evidence="3 5" id="KW-1133">Transmembrane helix</keyword>
<protein>
    <submittedName>
        <fullName evidence="7">O-antigen ligase family protein</fullName>
    </submittedName>
</protein>
<feature type="transmembrane region" description="Helical" evidence="5">
    <location>
        <begin position="306"/>
        <end position="330"/>
    </location>
</feature>
<evidence type="ECO:0000256" key="3">
    <source>
        <dbReference type="ARBA" id="ARBA00022989"/>
    </source>
</evidence>
<dbReference type="EMBL" id="JBHRVV010000001">
    <property type="protein sequence ID" value="MFC3459461.1"/>
    <property type="molecule type" value="Genomic_DNA"/>
</dbReference>
<evidence type="ECO:0000256" key="4">
    <source>
        <dbReference type="ARBA" id="ARBA00023136"/>
    </source>
</evidence>
<gene>
    <name evidence="7" type="ORF">ACFOPH_14590</name>
</gene>
<feature type="transmembrane region" description="Helical" evidence="5">
    <location>
        <begin position="342"/>
        <end position="360"/>
    </location>
</feature>
<dbReference type="GO" id="GO:0016874">
    <property type="term" value="F:ligase activity"/>
    <property type="evidence" value="ECO:0007669"/>
    <property type="project" value="UniProtKB-KW"/>
</dbReference>
<comment type="subcellular location">
    <subcellularLocation>
        <location evidence="1">Membrane</location>
        <topology evidence="1">Multi-pass membrane protein</topology>
    </subcellularLocation>
</comment>
<comment type="caution">
    <text evidence="7">The sequence shown here is derived from an EMBL/GenBank/DDBJ whole genome shotgun (WGS) entry which is preliminary data.</text>
</comment>
<feature type="transmembrane region" description="Helical" evidence="5">
    <location>
        <begin position="97"/>
        <end position="115"/>
    </location>
</feature>
<keyword evidence="7" id="KW-0436">Ligase</keyword>
<dbReference type="PANTHER" id="PTHR37422">
    <property type="entry name" value="TEICHURONIC ACID BIOSYNTHESIS PROTEIN TUAE"/>
    <property type="match status" value="1"/>
</dbReference>
<accession>A0ABV7PJR5</accession>
<sequence>MVPSLILTTHVGIGLASFLFLLTALWKFGAGRAALARHWHDVRWVLLAFLFNFVLVLAYFLFRPEQPLNTLEKPLRMFCAVTATMAVLLARPPRQALWWGAIAGAIGAMFFIGHQRVVLEMERPGGFMNAITFGDIALVLSMVALVAALEFRRAGRSVLWPLVGGLAGILALVMTGTRGGWIGLVLGALLCMRYGHLARSRNVRLLLGAGVALAAVLYFVPATEMQLRVQQGIDDVRKWHSGVDKFTNVGIRLELWKAAGMLIAEQPLVGQDPAVAHEKVVRWVQDGTLSDVALAPQHLHNDALQALASGGALGLLALVGILVAPFAFFARHARLAVARGQPPSASALAGMLVALGYFGFGLTEMMFYSGKSCLFYALMIFILMGFCLNEKEEFGN</sequence>